<dbReference type="KEGG" id="bvv:BHK69_13290"/>
<accession>A0A1D7U1Q6</accession>
<evidence type="ECO:0000313" key="3">
    <source>
        <dbReference type="Proteomes" id="UP000094969"/>
    </source>
</evidence>
<keyword evidence="1" id="KW-0472">Membrane</keyword>
<keyword evidence="3" id="KW-1185">Reference proteome</keyword>
<keyword evidence="1" id="KW-1133">Transmembrane helix</keyword>
<keyword evidence="1" id="KW-0812">Transmembrane</keyword>
<evidence type="ECO:0008006" key="4">
    <source>
        <dbReference type="Google" id="ProtNLM"/>
    </source>
</evidence>
<feature type="transmembrane region" description="Helical" evidence="1">
    <location>
        <begin position="26"/>
        <end position="50"/>
    </location>
</feature>
<proteinExistence type="predicted"/>
<reference evidence="2 3" key="1">
    <citation type="journal article" date="2015" name="Antonie Van Leeuwenhoek">
        <title>Bosea vaviloviae sp. nov., a new species of slow-growing rhizobia isolated from nodules of the relict species Vavilovia formosa (Stev.) Fed.</title>
        <authorList>
            <person name="Safronova V.I."/>
            <person name="Kuznetsova I.G."/>
            <person name="Sazanova A.L."/>
            <person name="Kimeklis A.K."/>
            <person name="Belimov A.A."/>
            <person name="Andronov E.E."/>
            <person name="Pinaev A.G."/>
            <person name="Chizhevskaya E.P."/>
            <person name="Pukhaev A.R."/>
            <person name="Popov K.P."/>
            <person name="Willems A."/>
            <person name="Tikhonovich I.A."/>
        </authorList>
    </citation>
    <scope>NUCLEOTIDE SEQUENCE [LARGE SCALE GENOMIC DNA]</scope>
    <source>
        <strain evidence="2 3">Vaf18</strain>
    </source>
</reference>
<protein>
    <recommendedName>
        <fullName evidence="4">Transmembrane protein</fullName>
    </recommendedName>
</protein>
<gene>
    <name evidence="2" type="ORF">BHK69_13290</name>
</gene>
<dbReference type="Proteomes" id="UP000094969">
    <property type="component" value="Chromosome"/>
</dbReference>
<evidence type="ECO:0000256" key="1">
    <source>
        <dbReference type="SAM" id="Phobius"/>
    </source>
</evidence>
<sequence>MLIVLFFAAFASGALTLWLMWAHGLLVALIATAVVASAIVAVLAVVLTALRSRAVTSDEQRPRGVLDILGPRPRR</sequence>
<dbReference type="EMBL" id="CP017147">
    <property type="protein sequence ID" value="AOO81306.1"/>
    <property type="molecule type" value="Genomic_DNA"/>
</dbReference>
<organism evidence="2 3">
    <name type="scientific">Bosea vaviloviae</name>
    <dbReference type="NCBI Taxonomy" id="1526658"/>
    <lineage>
        <taxon>Bacteria</taxon>
        <taxon>Pseudomonadati</taxon>
        <taxon>Pseudomonadota</taxon>
        <taxon>Alphaproteobacteria</taxon>
        <taxon>Hyphomicrobiales</taxon>
        <taxon>Boseaceae</taxon>
        <taxon>Bosea</taxon>
    </lineage>
</organism>
<name>A0A1D7U1Q6_9HYPH</name>
<evidence type="ECO:0000313" key="2">
    <source>
        <dbReference type="EMBL" id="AOO81306.1"/>
    </source>
</evidence>
<dbReference type="AlphaFoldDB" id="A0A1D7U1Q6"/>